<gene>
    <name evidence="2" type="ORF">BZK31_00015</name>
</gene>
<dbReference type="RefSeq" id="WP_083180647.1">
    <property type="nucleotide sequence ID" value="NZ_CBCRZR010000015.1"/>
</dbReference>
<dbReference type="PANTHER" id="PTHR38444:SF1">
    <property type="entry name" value="ENTEROBACTIN BIOSYNTHESIS PROTEIN YBDZ"/>
    <property type="match status" value="1"/>
</dbReference>
<dbReference type="STRING" id="1958950.BZK31_00015"/>
<name>A0A1X0NE67_9PSED</name>
<dbReference type="EMBL" id="MUIO01000001">
    <property type="protein sequence ID" value="ORC62369.1"/>
    <property type="molecule type" value="Genomic_DNA"/>
</dbReference>
<organism evidence="2 3">
    <name type="scientific">Pseudomonas floridensis</name>
    <dbReference type="NCBI Taxonomy" id="1958950"/>
    <lineage>
        <taxon>Bacteria</taxon>
        <taxon>Pseudomonadati</taxon>
        <taxon>Pseudomonadota</taxon>
        <taxon>Gammaproteobacteria</taxon>
        <taxon>Pseudomonadales</taxon>
        <taxon>Pseudomonadaceae</taxon>
        <taxon>Pseudomonas</taxon>
    </lineage>
</organism>
<keyword evidence="3" id="KW-1185">Reference proteome</keyword>
<dbReference type="InterPro" id="IPR038020">
    <property type="entry name" value="MbtH-like_sf"/>
</dbReference>
<accession>A0A1X0NE67</accession>
<dbReference type="SUPFAM" id="SSF160582">
    <property type="entry name" value="MbtH-like"/>
    <property type="match status" value="1"/>
</dbReference>
<dbReference type="OrthoDB" id="7584480at2"/>
<evidence type="ECO:0000259" key="1">
    <source>
        <dbReference type="SMART" id="SM00923"/>
    </source>
</evidence>
<dbReference type="PANTHER" id="PTHR38444">
    <property type="entry name" value="ENTEROBACTIN BIOSYNTHESIS PROTEIN YBDZ"/>
    <property type="match status" value="1"/>
</dbReference>
<dbReference type="Proteomes" id="UP000192815">
    <property type="component" value="Unassembled WGS sequence"/>
</dbReference>
<dbReference type="AlphaFoldDB" id="A0A1X0NE67"/>
<reference evidence="3" key="1">
    <citation type="submission" date="2017-02" db="EMBL/GenBank/DDBJ databases">
        <title>Pseudomonas floridae sp. nov., a novel pathogenic bacterial species isolated from tomato.</title>
        <authorList>
            <person name="Timilsina S."/>
            <person name="Vallad G.E."/>
            <person name="Jones J.B."/>
        </authorList>
    </citation>
    <scope>NUCLEOTIDE SEQUENCE [LARGE SCALE GENOMIC DNA]</scope>
    <source>
        <strain evidence="3">GEV388</strain>
    </source>
</reference>
<dbReference type="GO" id="GO:0005829">
    <property type="term" value="C:cytosol"/>
    <property type="evidence" value="ECO:0007669"/>
    <property type="project" value="TreeGrafter"/>
</dbReference>
<dbReference type="InterPro" id="IPR037407">
    <property type="entry name" value="MLP_fam"/>
</dbReference>
<evidence type="ECO:0000313" key="3">
    <source>
        <dbReference type="Proteomes" id="UP000192815"/>
    </source>
</evidence>
<dbReference type="InterPro" id="IPR005153">
    <property type="entry name" value="MbtH-like_dom"/>
</dbReference>
<feature type="domain" description="MbtH-like" evidence="1">
    <location>
        <begin position="2"/>
        <end position="49"/>
    </location>
</feature>
<dbReference type="GO" id="GO:0019290">
    <property type="term" value="P:siderophore biosynthetic process"/>
    <property type="evidence" value="ECO:0007669"/>
    <property type="project" value="TreeGrafter"/>
</dbReference>
<proteinExistence type="predicted"/>
<dbReference type="Pfam" id="PF03621">
    <property type="entry name" value="MbtH"/>
    <property type="match status" value="1"/>
</dbReference>
<protein>
    <submittedName>
        <fullName evidence="2">MbtH family protein</fullName>
    </submittedName>
</protein>
<dbReference type="Gene3D" id="3.90.820.10">
    <property type="entry name" value="Structural Genomics, Unknown Function 30-nov-00 1gh9 Mol_id"/>
    <property type="match status" value="1"/>
</dbReference>
<evidence type="ECO:0000313" key="2">
    <source>
        <dbReference type="EMBL" id="ORC62369.1"/>
    </source>
</evidence>
<sequence length="66" mass="7379">MEDAGAQFDVVINKEGQYAIWPSGKAMASGWSLAGVCGERQTCLDYIAEHWTDMRPRSLRTSDRSQ</sequence>
<dbReference type="SMART" id="SM00923">
    <property type="entry name" value="MbtH"/>
    <property type="match status" value="1"/>
</dbReference>
<comment type="caution">
    <text evidence="2">The sequence shown here is derived from an EMBL/GenBank/DDBJ whole genome shotgun (WGS) entry which is preliminary data.</text>
</comment>